<keyword evidence="1" id="KW-0812">Transmembrane</keyword>
<proteinExistence type="predicted"/>
<evidence type="ECO:0008006" key="4">
    <source>
        <dbReference type="Google" id="ProtNLM"/>
    </source>
</evidence>
<dbReference type="HOGENOM" id="CLU_132169_1_1_6"/>
<accession>A0A0A8URU8</accession>
<organism evidence="2 3">
    <name type="scientific">Legionella hackeliae</name>
    <dbReference type="NCBI Taxonomy" id="449"/>
    <lineage>
        <taxon>Bacteria</taxon>
        <taxon>Pseudomonadati</taxon>
        <taxon>Pseudomonadota</taxon>
        <taxon>Gammaproteobacteria</taxon>
        <taxon>Legionellales</taxon>
        <taxon>Legionellaceae</taxon>
        <taxon>Legionella</taxon>
    </lineage>
</organism>
<protein>
    <recommendedName>
        <fullName evidence="4">Integral membrane protein (PIN domain superfamily)</fullName>
    </recommendedName>
</protein>
<dbReference type="RefSeq" id="WP_231861961.1">
    <property type="nucleotide sequence ID" value="NZ_LN681225.1"/>
</dbReference>
<reference evidence="3" key="1">
    <citation type="submission" date="2014-09" db="EMBL/GenBank/DDBJ databases">
        <authorList>
            <person name="Gomez-Valero L."/>
        </authorList>
    </citation>
    <scope>NUCLEOTIDE SEQUENCE [LARGE SCALE GENOMIC DNA]</scope>
    <source>
        <strain evidence="3">ATCC35250</strain>
    </source>
</reference>
<gene>
    <name evidence="2" type="ORF">LHA_0386</name>
</gene>
<sequence>MIYILGELSTTLGVGVFLGGKIMDITIFLAQVIGWYLIIVSLYTLFRQEHLKAVMGDILVQRALLVFIATITIILGLLLVISHNVWVMGWPVIITIIGWLTLIVGILRLMVPEFSQKAGQWWLANPTYLLVTAVILLLIGLYLLYRVYF</sequence>
<dbReference type="KEGG" id="lha:LHA_0386"/>
<feature type="transmembrane region" description="Helical" evidence="1">
    <location>
        <begin position="58"/>
        <end position="81"/>
    </location>
</feature>
<dbReference type="STRING" id="449.LHA_0386"/>
<dbReference type="Proteomes" id="UP000032803">
    <property type="component" value="Chromosome I"/>
</dbReference>
<feature type="transmembrane region" description="Helical" evidence="1">
    <location>
        <begin position="123"/>
        <end position="145"/>
    </location>
</feature>
<feature type="transmembrane region" description="Helical" evidence="1">
    <location>
        <begin position="25"/>
        <end position="46"/>
    </location>
</feature>
<keyword evidence="1" id="KW-0472">Membrane</keyword>
<feature type="transmembrane region" description="Helical" evidence="1">
    <location>
        <begin position="87"/>
        <end position="111"/>
    </location>
</feature>
<evidence type="ECO:0000313" key="3">
    <source>
        <dbReference type="Proteomes" id="UP000032803"/>
    </source>
</evidence>
<keyword evidence="3" id="KW-1185">Reference proteome</keyword>
<name>A0A0A8URU8_LEGHA</name>
<keyword evidence="1" id="KW-1133">Transmembrane helix</keyword>
<evidence type="ECO:0000256" key="1">
    <source>
        <dbReference type="SAM" id="Phobius"/>
    </source>
</evidence>
<dbReference type="PATRIC" id="fig|449.7.peg.427"/>
<dbReference type="EMBL" id="LN681225">
    <property type="protein sequence ID" value="CEK09489.1"/>
    <property type="molecule type" value="Genomic_DNA"/>
</dbReference>
<evidence type="ECO:0000313" key="2">
    <source>
        <dbReference type="EMBL" id="CEK09489.1"/>
    </source>
</evidence>
<dbReference type="AlphaFoldDB" id="A0A0A8URU8"/>